<feature type="signal peptide" evidence="6">
    <location>
        <begin position="1"/>
        <end position="24"/>
    </location>
</feature>
<evidence type="ECO:0000256" key="2">
    <source>
        <dbReference type="ARBA" id="ARBA00005581"/>
    </source>
</evidence>
<sequence length="138" mass="16454">MAAFTKYMLLLLTLFVLSITLSNAIYFSGNVHVHITNDLQPGLNLTFHCKSGDNDLRERVLSHGQTFDFHFRKSVYRDDTLFYCSFAWNGAFHWFEIYNQLRDDDYCEELCDWKIREDGPRLMLNDGKIRFMAYEWKD</sequence>
<dbReference type="PANTHER" id="PTHR31232">
    <property type="match status" value="1"/>
</dbReference>
<keyword evidence="5 6" id="KW-0732">Signal</keyword>
<name>A0A067DJ45_CITSI</name>
<dbReference type="InterPro" id="IPR010264">
    <property type="entry name" value="Self-incomp_S1"/>
</dbReference>
<proteinExistence type="inferred from homology"/>
<dbReference type="SMR" id="A0A067DJ45"/>
<evidence type="ECO:0000256" key="4">
    <source>
        <dbReference type="ARBA" id="ARBA00022525"/>
    </source>
</evidence>
<keyword evidence="4 6" id="KW-0964">Secreted</keyword>
<dbReference type="AlphaFoldDB" id="A0A067DJ45"/>
<gene>
    <name evidence="7" type="ORF">CISIN_1g036357mg</name>
</gene>
<reference evidence="7 8" key="1">
    <citation type="submission" date="2014-04" db="EMBL/GenBank/DDBJ databases">
        <authorList>
            <consortium name="International Citrus Genome Consortium"/>
            <person name="Gmitter F."/>
            <person name="Chen C."/>
            <person name="Farmerie W."/>
            <person name="Harkins T."/>
            <person name="Desany B."/>
            <person name="Mohiuddin M."/>
            <person name="Kodira C."/>
            <person name="Borodovsky M."/>
            <person name="Lomsadze A."/>
            <person name="Burns P."/>
            <person name="Jenkins J."/>
            <person name="Prochnik S."/>
            <person name="Shu S."/>
            <person name="Chapman J."/>
            <person name="Pitluck S."/>
            <person name="Schmutz J."/>
            <person name="Rokhsar D."/>
        </authorList>
    </citation>
    <scope>NUCLEOTIDE SEQUENCE</scope>
</reference>
<evidence type="ECO:0000256" key="6">
    <source>
        <dbReference type="RuleBase" id="RU367044"/>
    </source>
</evidence>
<keyword evidence="8" id="KW-1185">Reference proteome</keyword>
<evidence type="ECO:0000313" key="8">
    <source>
        <dbReference type="Proteomes" id="UP000027120"/>
    </source>
</evidence>
<protein>
    <recommendedName>
        <fullName evidence="6">S-protein homolog</fullName>
    </recommendedName>
</protein>
<comment type="subcellular location">
    <subcellularLocation>
        <location evidence="1 6">Secreted</location>
    </subcellularLocation>
</comment>
<accession>A0A067DJ45</accession>
<keyword evidence="3 6" id="KW-0713">Self-incompatibility</keyword>
<evidence type="ECO:0000313" key="7">
    <source>
        <dbReference type="EMBL" id="KDO43014.1"/>
    </source>
</evidence>
<dbReference type="Pfam" id="PF05938">
    <property type="entry name" value="Self-incomp_S1"/>
    <property type="match status" value="1"/>
</dbReference>
<evidence type="ECO:0000256" key="5">
    <source>
        <dbReference type="ARBA" id="ARBA00022729"/>
    </source>
</evidence>
<dbReference type="EMBL" id="KK785413">
    <property type="protein sequence ID" value="KDO43014.1"/>
    <property type="molecule type" value="Genomic_DNA"/>
</dbReference>
<evidence type="ECO:0000256" key="1">
    <source>
        <dbReference type="ARBA" id="ARBA00004613"/>
    </source>
</evidence>
<dbReference type="Proteomes" id="UP000027120">
    <property type="component" value="Unassembled WGS sequence"/>
</dbReference>
<evidence type="ECO:0000256" key="3">
    <source>
        <dbReference type="ARBA" id="ARBA00022471"/>
    </source>
</evidence>
<dbReference type="GO" id="GO:0060320">
    <property type="term" value="P:rejection of self pollen"/>
    <property type="evidence" value="ECO:0007669"/>
    <property type="project" value="UniProtKB-KW"/>
</dbReference>
<dbReference type="GO" id="GO:0005576">
    <property type="term" value="C:extracellular region"/>
    <property type="evidence" value="ECO:0007669"/>
    <property type="project" value="UniProtKB-SubCell"/>
</dbReference>
<feature type="chain" id="PRO_5025093786" description="S-protein homolog" evidence="6">
    <location>
        <begin position="25"/>
        <end position="138"/>
    </location>
</feature>
<comment type="similarity">
    <text evidence="2 6">Belongs to the plant self-incompatibility (S1) protein family.</text>
</comment>
<dbReference type="PANTHER" id="PTHR31232:SF43">
    <property type="entry name" value="S-PROTEIN HOMOLOG 29-RELATED"/>
    <property type="match status" value="1"/>
</dbReference>
<organism evidence="7 8">
    <name type="scientific">Citrus sinensis</name>
    <name type="common">Sweet orange</name>
    <name type="synonym">Citrus aurantium var. sinensis</name>
    <dbReference type="NCBI Taxonomy" id="2711"/>
    <lineage>
        <taxon>Eukaryota</taxon>
        <taxon>Viridiplantae</taxon>
        <taxon>Streptophyta</taxon>
        <taxon>Embryophyta</taxon>
        <taxon>Tracheophyta</taxon>
        <taxon>Spermatophyta</taxon>
        <taxon>Magnoliopsida</taxon>
        <taxon>eudicotyledons</taxon>
        <taxon>Gunneridae</taxon>
        <taxon>Pentapetalae</taxon>
        <taxon>rosids</taxon>
        <taxon>malvids</taxon>
        <taxon>Sapindales</taxon>
        <taxon>Rutaceae</taxon>
        <taxon>Aurantioideae</taxon>
        <taxon>Citrus</taxon>
    </lineage>
</organism>